<organism evidence="1 2">
    <name type="scientific">Chryseobacterium rhizoplanae</name>
    <dbReference type="NCBI Taxonomy" id="1609531"/>
    <lineage>
        <taxon>Bacteria</taxon>
        <taxon>Pseudomonadati</taxon>
        <taxon>Bacteroidota</taxon>
        <taxon>Flavobacteriia</taxon>
        <taxon>Flavobacteriales</taxon>
        <taxon>Weeksellaceae</taxon>
        <taxon>Chryseobacterium group</taxon>
        <taxon>Chryseobacterium</taxon>
    </lineage>
</organism>
<reference evidence="1 2" key="1">
    <citation type="submission" date="2017-05" db="EMBL/GenBank/DDBJ databases">
        <authorList>
            <person name="Varghese N."/>
            <person name="Submissions S."/>
        </authorList>
    </citation>
    <scope>NUCLEOTIDE SEQUENCE [LARGE SCALE GENOMIC DNA]</scope>
    <source>
        <strain evidence="1 2">DSM 29371</strain>
    </source>
</reference>
<dbReference type="AlphaFoldDB" id="A0A521B365"/>
<proteinExistence type="predicted"/>
<sequence>MLVMHNKVSDFKLDKSISAFASPYSGALDLQQENLLKERSHGISYRLTVSCNQKKTGEKVNDHLSPVLYPGPKKYRNI</sequence>
<evidence type="ECO:0000313" key="2">
    <source>
        <dbReference type="Proteomes" id="UP000316916"/>
    </source>
</evidence>
<protein>
    <submittedName>
        <fullName evidence="1">Uncharacterized protein</fullName>
    </submittedName>
</protein>
<evidence type="ECO:0000313" key="1">
    <source>
        <dbReference type="EMBL" id="SMO41547.1"/>
    </source>
</evidence>
<keyword evidence="2" id="KW-1185">Reference proteome</keyword>
<dbReference type="EMBL" id="FXTC01000001">
    <property type="protein sequence ID" value="SMO41547.1"/>
    <property type="molecule type" value="Genomic_DNA"/>
</dbReference>
<name>A0A521B365_9FLAO</name>
<gene>
    <name evidence="1" type="ORF">SAMN06265171_101637</name>
</gene>
<accession>A0A521B365</accession>
<dbReference type="Proteomes" id="UP000316916">
    <property type="component" value="Unassembled WGS sequence"/>
</dbReference>